<feature type="region of interest" description="Disordered" evidence="1">
    <location>
        <begin position="55"/>
        <end position="88"/>
    </location>
</feature>
<evidence type="ECO:0000313" key="4">
    <source>
        <dbReference type="Proteomes" id="UP000271162"/>
    </source>
</evidence>
<feature type="compositionally biased region" description="Polar residues" evidence="1">
    <location>
        <begin position="56"/>
        <end position="88"/>
    </location>
</feature>
<keyword evidence="2" id="KW-0732">Signal</keyword>
<protein>
    <submittedName>
        <fullName evidence="5">Secreted protein</fullName>
    </submittedName>
</protein>
<dbReference type="AlphaFoldDB" id="A0A0N4YKK9"/>
<reference evidence="5" key="1">
    <citation type="submission" date="2017-02" db="UniProtKB">
        <authorList>
            <consortium name="WormBaseParasite"/>
        </authorList>
    </citation>
    <scope>IDENTIFICATION</scope>
</reference>
<organism evidence="5">
    <name type="scientific">Nippostrongylus brasiliensis</name>
    <name type="common">Rat hookworm</name>
    <dbReference type="NCBI Taxonomy" id="27835"/>
    <lineage>
        <taxon>Eukaryota</taxon>
        <taxon>Metazoa</taxon>
        <taxon>Ecdysozoa</taxon>
        <taxon>Nematoda</taxon>
        <taxon>Chromadorea</taxon>
        <taxon>Rhabditida</taxon>
        <taxon>Rhabditina</taxon>
        <taxon>Rhabditomorpha</taxon>
        <taxon>Strongyloidea</taxon>
        <taxon>Heligmosomidae</taxon>
        <taxon>Nippostrongylus</taxon>
    </lineage>
</organism>
<dbReference type="WBParaSite" id="NBR_0001758601-mRNA-1">
    <property type="protein sequence ID" value="NBR_0001758601-mRNA-1"/>
    <property type="gene ID" value="NBR_0001758601"/>
</dbReference>
<accession>A0A0N4YKK9</accession>
<feature type="chain" id="PRO_5043125897" evidence="2">
    <location>
        <begin position="17"/>
        <end position="88"/>
    </location>
</feature>
<name>A0A0N4YKK9_NIPBR</name>
<dbReference type="Proteomes" id="UP000271162">
    <property type="component" value="Unassembled WGS sequence"/>
</dbReference>
<feature type="signal peptide" evidence="2">
    <location>
        <begin position="1"/>
        <end position="16"/>
    </location>
</feature>
<evidence type="ECO:0000313" key="5">
    <source>
        <dbReference type="WBParaSite" id="NBR_0001758601-mRNA-1"/>
    </source>
</evidence>
<sequence>MLQVAVLVLLVAHANADFDLGQIVQQIKGGAKEVVDFLSLVLSLIDSDIDELANETADNSTTAEGSGTTSPAPEDSGTTPAESDTGSA</sequence>
<dbReference type="EMBL" id="UYSL01022851">
    <property type="protein sequence ID" value="VDL81244.1"/>
    <property type="molecule type" value="Genomic_DNA"/>
</dbReference>
<proteinExistence type="predicted"/>
<evidence type="ECO:0000313" key="3">
    <source>
        <dbReference type="EMBL" id="VDL81244.1"/>
    </source>
</evidence>
<reference evidence="3 4" key="2">
    <citation type="submission" date="2018-11" db="EMBL/GenBank/DDBJ databases">
        <authorList>
            <consortium name="Pathogen Informatics"/>
        </authorList>
    </citation>
    <scope>NUCLEOTIDE SEQUENCE [LARGE SCALE GENOMIC DNA]</scope>
</reference>
<evidence type="ECO:0000256" key="2">
    <source>
        <dbReference type="SAM" id="SignalP"/>
    </source>
</evidence>
<evidence type="ECO:0000256" key="1">
    <source>
        <dbReference type="SAM" id="MobiDB-lite"/>
    </source>
</evidence>
<gene>
    <name evidence="3" type="ORF">NBR_LOCUS17587</name>
</gene>
<keyword evidence="4" id="KW-1185">Reference proteome</keyword>